<sequence length="327" mass="38476">MSDQSFYTRKTEKKPLVSFIITCFNEPHEMIRECLESILALTLSKSEREIIIVDDGSETSPLESLMDHETDFIYLRQTNRGLSQARNIGIELATGNYIQFVDGDDALIPNTYEQCLDLVRYKAADIVLFNETRIPKAQTQHQYEGPLTGTEYMRHNNLRATACGYIFKRSLLLNLRFTKELLHEDEEFTPQLVIRAENLYITPAQAYFYRERSQSITHKTDKRWKVKRLADTEKIIIRLQEKADLMPSKERTAMQRRVAQLTMDYIYNIITMTHDEQYLNHALRRLEKRGLFPLPDKKYTQKYKYFRFLTNNKLGRKLLLAALPKAK</sequence>
<evidence type="ECO:0000313" key="2">
    <source>
        <dbReference type="EMBL" id="EHO71875.1"/>
    </source>
</evidence>
<dbReference type="Gene3D" id="3.90.550.10">
    <property type="entry name" value="Spore Coat Polysaccharide Biosynthesis Protein SpsA, Chain A"/>
    <property type="match status" value="1"/>
</dbReference>
<dbReference type="PANTHER" id="PTHR22916:SF3">
    <property type="entry name" value="UDP-GLCNAC:BETAGAL BETA-1,3-N-ACETYLGLUCOSAMINYLTRANSFERASE-LIKE PROTEIN 1"/>
    <property type="match status" value="1"/>
</dbReference>
<dbReference type="EMBL" id="AGWK01000026">
    <property type="protein sequence ID" value="EHO71875.1"/>
    <property type="molecule type" value="Genomic_DNA"/>
</dbReference>
<dbReference type="RefSeq" id="WP_006951926.1">
    <property type="nucleotide sequence ID" value="NZ_JH594521.1"/>
</dbReference>
<dbReference type="HOGENOM" id="CLU_025996_25_1_10"/>
<accession>H1Q1M8</accession>
<comment type="caution">
    <text evidence="2">The sequence shown here is derived from an EMBL/GenBank/DDBJ whole genome shotgun (WGS) entry which is preliminary data.</text>
</comment>
<dbReference type="STRING" id="883158.HMPREF9140_00816"/>
<dbReference type="PANTHER" id="PTHR22916">
    <property type="entry name" value="GLYCOSYLTRANSFERASE"/>
    <property type="match status" value="1"/>
</dbReference>
<dbReference type="eggNOG" id="COG0463">
    <property type="taxonomic scope" value="Bacteria"/>
</dbReference>
<dbReference type="InterPro" id="IPR001173">
    <property type="entry name" value="Glyco_trans_2-like"/>
</dbReference>
<name>H1Q1M8_9BACT</name>
<evidence type="ECO:0000313" key="3">
    <source>
        <dbReference type="Proteomes" id="UP000016023"/>
    </source>
</evidence>
<reference evidence="2 3" key="1">
    <citation type="submission" date="2011-12" db="EMBL/GenBank/DDBJ databases">
        <title>The Genome Sequence of Prevotella micans F0438.</title>
        <authorList>
            <consortium name="The Broad Institute Genome Sequencing Platform"/>
            <person name="Earl A."/>
            <person name="Ward D."/>
            <person name="Feldgarden M."/>
            <person name="Gevers D."/>
            <person name="Izard J."/>
            <person name="Baranova O.V."/>
            <person name="Blanton J.M."/>
            <person name="Wade W.G."/>
            <person name="Dewhirst F.E."/>
            <person name="Young S.K."/>
            <person name="Zeng Q."/>
            <person name="Gargeya S."/>
            <person name="Fitzgerald M."/>
            <person name="Haas B."/>
            <person name="Abouelleil A."/>
            <person name="Alvarado L."/>
            <person name="Arachchi H.M."/>
            <person name="Berlin A."/>
            <person name="Chapman S.B."/>
            <person name="Gearin G."/>
            <person name="Goldberg J."/>
            <person name="Griggs A."/>
            <person name="Gujja S."/>
            <person name="Hansen M."/>
            <person name="Heiman D."/>
            <person name="Howarth C."/>
            <person name="Larimer J."/>
            <person name="Lui A."/>
            <person name="MacDonald P.J.P."/>
            <person name="McCowen C."/>
            <person name="Montmayeur A."/>
            <person name="Murphy C."/>
            <person name="Neiman D."/>
            <person name="Pearson M."/>
            <person name="Priest M."/>
            <person name="Roberts A."/>
            <person name="Saif S."/>
            <person name="Shea T."/>
            <person name="Sisk P."/>
            <person name="Stolte C."/>
            <person name="Sykes S."/>
            <person name="Wortman J."/>
            <person name="Nusbaum C."/>
            <person name="Birren B."/>
        </authorList>
    </citation>
    <scope>NUCLEOTIDE SEQUENCE [LARGE SCALE GENOMIC DNA]</scope>
    <source>
        <strain evidence="2 3">F0438</strain>
    </source>
</reference>
<keyword evidence="3" id="KW-1185">Reference proteome</keyword>
<dbReference type="AlphaFoldDB" id="H1Q1M8"/>
<evidence type="ECO:0000259" key="1">
    <source>
        <dbReference type="Pfam" id="PF00535"/>
    </source>
</evidence>
<dbReference type="SUPFAM" id="SSF53448">
    <property type="entry name" value="Nucleotide-diphospho-sugar transferases"/>
    <property type="match status" value="1"/>
</dbReference>
<dbReference type="Pfam" id="PF00535">
    <property type="entry name" value="Glycos_transf_2"/>
    <property type="match status" value="1"/>
</dbReference>
<dbReference type="Proteomes" id="UP000016023">
    <property type="component" value="Unassembled WGS sequence"/>
</dbReference>
<organism evidence="2 3">
    <name type="scientific">Prevotella micans F0438</name>
    <dbReference type="NCBI Taxonomy" id="883158"/>
    <lineage>
        <taxon>Bacteria</taxon>
        <taxon>Pseudomonadati</taxon>
        <taxon>Bacteroidota</taxon>
        <taxon>Bacteroidia</taxon>
        <taxon>Bacteroidales</taxon>
        <taxon>Prevotellaceae</taxon>
        <taxon>Prevotella</taxon>
    </lineage>
</organism>
<dbReference type="InterPro" id="IPR029044">
    <property type="entry name" value="Nucleotide-diphossugar_trans"/>
</dbReference>
<dbReference type="GO" id="GO:0016758">
    <property type="term" value="F:hexosyltransferase activity"/>
    <property type="evidence" value="ECO:0007669"/>
    <property type="project" value="UniProtKB-ARBA"/>
</dbReference>
<feature type="domain" description="Glycosyltransferase 2-like" evidence="1">
    <location>
        <begin position="18"/>
        <end position="136"/>
    </location>
</feature>
<protein>
    <recommendedName>
        <fullName evidence="1">Glycosyltransferase 2-like domain-containing protein</fullName>
    </recommendedName>
</protein>
<dbReference type="PATRIC" id="fig|883158.3.peg.824"/>
<dbReference type="CDD" id="cd00761">
    <property type="entry name" value="Glyco_tranf_GTA_type"/>
    <property type="match status" value="1"/>
</dbReference>
<proteinExistence type="predicted"/>
<gene>
    <name evidence="2" type="ORF">HMPREF9140_00816</name>
</gene>